<accession>A0AAV7QEH7</accession>
<dbReference type="EMBL" id="JANPWB010000010">
    <property type="protein sequence ID" value="KAJ1137515.1"/>
    <property type="molecule type" value="Genomic_DNA"/>
</dbReference>
<protein>
    <submittedName>
        <fullName evidence="1">Uncharacterized protein</fullName>
    </submittedName>
</protein>
<proteinExistence type="predicted"/>
<comment type="caution">
    <text evidence="1">The sequence shown here is derived from an EMBL/GenBank/DDBJ whole genome shotgun (WGS) entry which is preliminary data.</text>
</comment>
<sequence>MAEQAQETTMDRILQEISAVGRRLEGMDSMMASLMEETKSMCLVIAGFQSQVMSLEQRVTTEKAHATSFQGRDQELLYLRSKIIGLEERIDLAPSDETKPTVTSNHSLSLRHTQTRQLLQMAHKYGPFRMDGQEIRMTADFSKETSERRKAFLAPRPRLCQLELARHLYMFGIKVLTFVFLCGSLDRLVSRKCFLFISRLARGRITKILDTDEEENVPESDEGSSDEDVGGLLFPPPLKKPKYVSESSAVLDSEGVPMFDPGDIQHPNSTEWLPSEHVANYVTARLRTPLDKQVRAKLKSECPHPALSSKITATPAIDSSLLTFFTRYGKDPRKGVDKAWSTCQDKLLDIVGPLTRIFDIAEAARLEQVAIDPEELSLWAQRADILFKFVPLGILGKWGGFLPFQEHR</sequence>
<organism evidence="1 2">
    <name type="scientific">Pleurodeles waltl</name>
    <name type="common">Iberian ribbed newt</name>
    <dbReference type="NCBI Taxonomy" id="8319"/>
    <lineage>
        <taxon>Eukaryota</taxon>
        <taxon>Metazoa</taxon>
        <taxon>Chordata</taxon>
        <taxon>Craniata</taxon>
        <taxon>Vertebrata</taxon>
        <taxon>Euteleostomi</taxon>
        <taxon>Amphibia</taxon>
        <taxon>Batrachia</taxon>
        <taxon>Caudata</taxon>
        <taxon>Salamandroidea</taxon>
        <taxon>Salamandridae</taxon>
        <taxon>Pleurodelinae</taxon>
        <taxon>Pleurodeles</taxon>
    </lineage>
</organism>
<evidence type="ECO:0000313" key="2">
    <source>
        <dbReference type="Proteomes" id="UP001066276"/>
    </source>
</evidence>
<reference evidence="1" key="1">
    <citation type="journal article" date="2022" name="bioRxiv">
        <title>Sequencing and chromosome-scale assembly of the giantPleurodeles waltlgenome.</title>
        <authorList>
            <person name="Brown T."/>
            <person name="Elewa A."/>
            <person name="Iarovenko S."/>
            <person name="Subramanian E."/>
            <person name="Araus A.J."/>
            <person name="Petzold A."/>
            <person name="Susuki M."/>
            <person name="Suzuki K.-i.T."/>
            <person name="Hayashi T."/>
            <person name="Toyoda A."/>
            <person name="Oliveira C."/>
            <person name="Osipova E."/>
            <person name="Leigh N.D."/>
            <person name="Simon A."/>
            <person name="Yun M.H."/>
        </authorList>
    </citation>
    <scope>NUCLEOTIDE SEQUENCE</scope>
    <source>
        <strain evidence="1">20211129_DDA</strain>
        <tissue evidence="1">Liver</tissue>
    </source>
</reference>
<evidence type="ECO:0000313" key="1">
    <source>
        <dbReference type="EMBL" id="KAJ1137515.1"/>
    </source>
</evidence>
<keyword evidence="2" id="KW-1185">Reference proteome</keyword>
<name>A0AAV7QEH7_PLEWA</name>
<gene>
    <name evidence="1" type="ORF">NDU88_003913</name>
</gene>
<dbReference type="AlphaFoldDB" id="A0AAV7QEH7"/>
<dbReference type="Proteomes" id="UP001066276">
    <property type="component" value="Chromosome 6"/>
</dbReference>